<dbReference type="Proteomes" id="UP000198703">
    <property type="component" value="Unassembled WGS sequence"/>
</dbReference>
<dbReference type="InterPro" id="IPR003825">
    <property type="entry name" value="Colicin-V_CvpA"/>
</dbReference>
<gene>
    <name evidence="6" type="ORF">SAMN05444370_103230</name>
</gene>
<dbReference type="AlphaFoldDB" id="A0A1H3YTT7"/>
<dbReference type="GO" id="GO:0009403">
    <property type="term" value="P:toxin biosynthetic process"/>
    <property type="evidence" value="ECO:0007669"/>
    <property type="project" value="InterPro"/>
</dbReference>
<keyword evidence="3 5" id="KW-1133">Transmembrane helix</keyword>
<protein>
    <submittedName>
        <fullName evidence="6">Membrane protein required for colicin V production</fullName>
    </submittedName>
</protein>
<feature type="transmembrane region" description="Helical" evidence="5">
    <location>
        <begin position="30"/>
        <end position="50"/>
    </location>
</feature>
<evidence type="ECO:0000256" key="5">
    <source>
        <dbReference type="SAM" id="Phobius"/>
    </source>
</evidence>
<dbReference type="PANTHER" id="PTHR36926:SF1">
    <property type="entry name" value="COLICIN V PRODUCTION PROTEIN"/>
    <property type="match status" value="1"/>
</dbReference>
<accession>A0A1H3YTT7</accession>
<evidence type="ECO:0000256" key="2">
    <source>
        <dbReference type="ARBA" id="ARBA00022692"/>
    </source>
</evidence>
<organism evidence="6 7">
    <name type="scientific">Rubrimonas cliftonensis</name>
    <dbReference type="NCBI Taxonomy" id="89524"/>
    <lineage>
        <taxon>Bacteria</taxon>
        <taxon>Pseudomonadati</taxon>
        <taxon>Pseudomonadota</taxon>
        <taxon>Alphaproteobacteria</taxon>
        <taxon>Rhodobacterales</taxon>
        <taxon>Paracoccaceae</taxon>
        <taxon>Rubrimonas</taxon>
    </lineage>
</organism>
<evidence type="ECO:0000256" key="4">
    <source>
        <dbReference type="ARBA" id="ARBA00023136"/>
    </source>
</evidence>
<dbReference type="RefSeq" id="WP_093250638.1">
    <property type="nucleotide sequence ID" value="NZ_FNQM01000003.1"/>
</dbReference>
<name>A0A1H3YTT7_9RHOB</name>
<feature type="transmembrane region" description="Helical" evidence="5">
    <location>
        <begin position="6"/>
        <end position="23"/>
    </location>
</feature>
<reference evidence="6 7" key="1">
    <citation type="submission" date="2016-10" db="EMBL/GenBank/DDBJ databases">
        <authorList>
            <person name="de Groot N.N."/>
        </authorList>
    </citation>
    <scope>NUCLEOTIDE SEQUENCE [LARGE SCALE GENOMIC DNA]</scope>
    <source>
        <strain evidence="6 7">DSM 15345</strain>
    </source>
</reference>
<keyword evidence="7" id="KW-1185">Reference proteome</keyword>
<sequence>MAFTVVDLVVLGVVAVSGLLAYSRGLTREALAIGGWILAGLGAFFFAPLVEPLLREIPVVGDFLRTSCTLAMLAGFAVSFALILLLLAIFTPLVSGMVRESAIGPLDSAAGFLFGVARGVALVAVLYLLYDLVVPIEQRVEAIDGARSAVWLGDAAEAIRASAPETAPAWLTDRIDRLMGACGEPPATPAI</sequence>
<feature type="transmembrane region" description="Helical" evidence="5">
    <location>
        <begin position="70"/>
        <end position="98"/>
    </location>
</feature>
<comment type="subcellular location">
    <subcellularLocation>
        <location evidence="1">Membrane</location>
        <topology evidence="1">Multi-pass membrane protein</topology>
    </subcellularLocation>
</comment>
<evidence type="ECO:0000256" key="3">
    <source>
        <dbReference type="ARBA" id="ARBA00022989"/>
    </source>
</evidence>
<evidence type="ECO:0000313" key="7">
    <source>
        <dbReference type="Proteomes" id="UP000198703"/>
    </source>
</evidence>
<dbReference type="PANTHER" id="PTHR36926">
    <property type="entry name" value="COLICIN V PRODUCTION PROTEIN"/>
    <property type="match status" value="1"/>
</dbReference>
<dbReference type="STRING" id="89524.SAMN05444370_103230"/>
<dbReference type="Pfam" id="PF02674">
    <property type="entry name" value="Colicin_V"/>
    <property type="match status" value="1"/>
</dbReference>
<keyword evidence="4 5" id="KW-0472">Membrane</keyword>
<dbReference type="OrthoDB" id="9806894at2"/>
<dbReference type="GO" id="GO:0016020">
    <property type="term" value="C:membrane"/>
    <property type="evidence" value="ECO:0007669"/>
    <property type="project" value="UniProtKB-SubCell"/>
</dbReference>
<evidence type="ECO:0000256" key="1">
    <source>
        <dbReference type="ARBA" id="ARBA00004141"/>
    </source>
</evidence>
<dbReference type="InterPro" id="IPR052719">
    <property type="entry name" value="CvpA-like"/>
</dbReference>
<proteinExistence type="predicted"/>
<evidence type="ECO:0000313" key="6">
    <source>
        <dbReference type="EMBL" id="SEA14462.1"/>
    </source>
</evidence>
<feature type="transmembrane region" description="Helical" evidence="5">
    <location>
        <begin position="110"/>
        <end position="130"/>
    </location>
</feature>
<keyword evidence="2 5" id="KW-0812">Transmembrane</keyword>
<dbReference type="EMBL" id="FNQM01000003">
    <property type="protein sequence ID" value="SEA14462.1"/>
    <property type="molecule type" value="Genomic_DNA"/>
</dbReference>